<evidence type="ECO:0000313" key="3">
    <source>
        <dbReference type="Proteomes" id="UP000291343"/>
    </source>
</evidence>
<dbReference type="InParanoid" id="A0A482XHS4"/>
<comment type="caution">
    <text evidence="2">The sequence shown here is derived from an EMBL/GenBank/DDBJ whole genome shotgun (WGS) entry which is preliminary data.</text>
</comment>
<feature type="region of interest" description="Disordered" evidence="1">
    <location>
        <begin position="113"/>
        <end position="137"/>
    </location>
</feature>
<protein>
    <submittedName>
        <fullName evidence="2">Uncharacterized protein</fullName>
    </submittedName>
</protein>
<reference evidence="2 3" key="1">
    <citation type="journal article" date="2017" name="Gigascience">
        <title>Genome sequence of the small brown planthopper, Laodelphax striatellus.</title>
        <authorList>
            <person name="Zhu J."/>
            <person name="Jiang F."/>
            <person name="Wang X."/>
            <person name="Yang P."/>
            <person name="Bao Y."/>
            <person name="Zhao W."/>
            <person name="Wang W."/>
            <person name="Lu H."/>
            <person name="Wang Q."/>
            <person name="Cui N."/>
            <person name="Li J."/>
            <person name="Chen X."/>
            <person name="Luo L."/>
            <person name="Yu J."/>
            <person name="Kang L."/>
            <person name="Cui F."/>
        </authorList>
    </citation>
    <scope>NUCLEOTIDE SEQUENCE [LARGE SCALE GENOMIC DNA]</scope>
    <source>
        <strain evidence="2">Lst14</strain>
    </source>
</reference>
<proteinExistence type="predicted"/>
<name>A0A482XHS4_LAOST</name>
<accession>A0A482XHS4</accession>
<evidence type="ECO:0000313" key="2">
    <source>
        <dbReference type="EMBL" id="RZF45059.1"/>
    </source>
</evidence>
<dbReference type="EMBL" id="QKKF02010000">
    <property type="protein sequence ID" value="RZF45059.1"/>
    <property type="molecule type" value="Genomic_DNA"/>
</dbReference>
<evidence type="ECO:0000256" key="1">
    <source>
        <dbReference type="SAM" id="MobiDB-lite"/>
    </source>
</evidence>
<gene>
    <name evidence="2" type="ORF">LSTR_LSTR002020</name>
</gene>
<dbReference type="Proteomes" id="UP000291343">
    <property type="component" value="Unassembled WGS sequence"/>
</dbReference>
<keyword evidence="3" id="KW-1185">Reference proteome</keyword>
<feature type="region of interest" description="Disordered" evidence="1">
    <location>
        <begin position="42"/>
        <end position="84"/>
    </location>
</feature>
<sequence>MTAVLILIMTDKRIFIAEKRSRKKRKDASNFRLNRVVIPANNEKQSGGVEEGSGGLKGVIPPQTDDTQVESDASGGDEIERQRSRFSKMNQFINEMKWTVVRNSVRRLAVMEAAKKTEDREKTRENRNRTYKKQKGT</sequence>
<feature type="compositionally biased region" description="Basic and acidic residues" evidence="1">
    <location>
        <begin position="113"/>
        <end position="128"/>
    </location>
</feature>
<organism evidence="2 3">
    <name type="scientific">Laodelphax striatellus</name>
    <name type="common">Small brown planthopper</name>
    <name type="synonym">Delphax striatella</name>
    <dbReference type="NCBI Taxonomy" id="195883"/>
    <lineage>
        <taxon>Eukaryota</taxon>
        <taxon>Metazoa</taxon>
        <taxon>Ecdysozoa</taxon>
        <taxon>Arthropoda</taxon>
        <taxon>Hexapoda</taxon>
        <taxon>Insecta</taxon>
        <taxon>Pterygota</taxon>
        <taxon>Neoptera</taxon>
        <taxon>Paraneoptera</taxon>
        <taxon>Hemiptera</taxon>
        <taxon>Auchenorrhyncha</taxon>
        <taxon>Fulgoroidea</taxon>
        <taxon>Delphacidae</taxon>
        <taxon>Criomorphinae</taxon>
        <taxon>Laodelphax</taxon>
    </lineage>
</organism>
<dbReference type="AlphaFoldDB" id="A0A482XHS4"/>